<evidence type="ECO:0000256" key="2">
    <source>
        <dbReference type="ARBA" id="ARBA00022692"/>
    </source>
</evidence>
<dbReference type="InterPro" id="IPR002541">
    <property type="entry name" value="Cyt_c_assembly"/>
</dbReference>
<keyword evidence="3" id="KW-0201">Cytochrome c-type biogenesis</keyword>
<feature type="transmembrane region" description="Helical" evidence="6">
    <location>
        <begin position="32"/>
        <end position="54"/>
    </location>
</feature>
<dbReference type="AlphaFoldDB" id="F8NCS3"/>
<comment type="subcellular location">
    <subcellularLocation>
        <location evidence="1">Membrane</location>
        <topology evidence="1">Multi-pass membrane protein</topology>
    </subcellularLocation>
</comment>
<organism evidence="8 9">
    <name type="scientific">Hallella multisaccharivorax DSM 17128</name>
    <dbReference type="NCBI Taxonomy" id="688246"/>
    <lineage>
        <taxon>Bacteria</taxon>
        <taxon>Pseudomonadati</taxon>
        <taxon>Bacteroidota</taxon>
        <taxon>Bacteroidia</taxon>
        <taxon>Bacteroidales</taxon>
        <taxon>Prevotellaceae</taxon>
        <taxon>Hallella</taxon>
    </lineage>
</organism>
<keyword evidence="9" id="KW-1185">Reference proteome</keyword>
<sequence length="271" mass="31196">MNWDYFTLIGILSALMWFAGAIAAWKEKGILAIALTMGGVSCLGCYIGYLWGILDRPPMRTMGETRLWYSLLLPFAGVGIYAKWKYKWMLSFTAVLATVFVIINILRPETHSKNLMPALQSPWFTPHIIVYMLAYAMMGAAFLVALYLLFRQRNHIEKASEAGKELLMVDDMVRISYAFLTLGMLMGALWAKEAWGHYWSWDPKETWAAITWFSYLAYIHYRLPKNSNSRTALLMVIIIFCLLQMCWWGVNYLPSAQGTSIHTYSMQYNPK</sequence>
<dbReference type="GO" id="GO:0005886">
    <property type="term" value="C:plasma membrane"/>
    <property type="evidence" value="ECO:0007669"/>
    <property type="project" value="TreeGrafter"/>
</dbReference>
<keyword evidence="2 6" id="KW-0812">Transmembrane</keyword>
<dbReference type="PANTHER" id="PTHR30071">
    <property type="entry name" value="HEME EXPORTER PROTEIN C"/>
    <property type="match status" value="1"/>
</dbReference>
<evidence type="ECO:0000256" key="6">
    <source>
        <dbReference type="SAM" id="Phobius"/>
    </source>
</evidence>
<feature type="transmembrane region" description="Helical" evidence="6">
    <location>
        <begin position="6"/>
        <end position="25"/>
    </location>
</feature>
<evidence type="ECO:0000259" key="7">
    <source>
        <dbReference type="Pfam" id="PF01578"/>
    </source>
</evidence>
<feature type="transmembrane region" description="Helical" evidence="6">
    <location>
        <begin position="66"/>
        <end position="82"/>
    </location>
</feature>
<evidence type="ECO:0000256" key="3">
    <source>
        <dbReference type="ARBA" id="ARBA00022748"/>
    </source>
</evidence>
<gene>
    <name evidence="8" type="ORF">Premu_2759</name>
</gene>
<keyword evidence="5 6" id="KW-0472">Membrane</keyword>
<evidence type="ECO:0000313" key="8">
    <source>
        <dbReference type="EMBL" id="EGN58108.1"/>
    </source>
</evidence>
<dbReference type="GO" id="GO:0017004">
    <property type="term" value="P:cytochrome complex assembly"/>
    <property type="evidence" value="ECO:0007669"/>
    <property type="project" value="UniProtKB-KW"/>
</dbReference>
<evidence type="ECO:0000256" key="5">
    <source>
        <dbReference type="ARBA" id="ARBA00023136"/>
    </source>
</evidence>
<dbReference type="Pfam" id="PF01578">
    <property type="entry name" value="Cytochrom_C_asm"/>
    <property type="match status" value="1"/>
</dbReference>
<protein>
    <submittedName>
        <fullName evidence="8">Respiratory nitrite reductase specific cytochrome c biogenesis protein NrfM</fullName>
    </submittedName>
</protein>
<dbReference type="STRING" id="688246.Premu_2759"/>
<dbReference type="eggNOG" id="COG0755">
    <property type="taxonomic scope" value="Bacteria"/>
</dbReference>
<dbReference type="InterPro" id="IPR045062">
    <property type="entry name" value="Cyt_c_biogenesis_CcsA/CcmC"/>
</dbReference>
<feature type="domain" description="Cytochrome c assembly protein" evidence="7">
    <location>
        <begin position="87"/>
        <end position="253"/>
    </location>
</feature>
<proteinExistence type="predicted"/>
<dbReference type="OrthoDB" id="9814290at2"/>
<dbReference type="GO" id="GO:0020037">
    <property type="term" value="F:heme binding"/>
    <property type="evidence" value="ECO:0007669"/>
    <property type="project" value="InterPro"/>
</dbReference>
<accession>F8NCS3</accession>
<feature type="transmembrane region" description="Helical" evidence="6">
    <location>
        <begin position="206"/>
        <end position="223"/>
    </location>
</feature>
<evidence type="ECO:0000256" key="4">
    <source>
        <dbReference type="ARBA" id="ARBA00022989"/>
    </source>
</evidence>
<feature type="transmembrane region" description="Helical" evidence="6">
    <location>
        <begin position="128"/>
        <end position="150"/>
    </location>
</feature>
<feature type="transmembrane region" description="Helical" evidence="6">
    <location>
        <begin position="232"/>
        <end position="250"/>
    </location>
</feature>
<name>F8NCS3_9BACT</name>
<evidence type="ECO:0000256" key="1">
    <source>
        <dbReference type="ARBA" id="ARBA00004141"/>
    </source>
</evidence>
<feature type="transmembrane region" description="Helical" evidence="6">
    <location>
        <begin position="89"/>
        <end position="108"/>
    </location>
</feature>
<reference evidence="9" key="1">
    <citation type="journal article" date="2011" name="Stand. Genomic Sci.">
        <title>Non-contiguous finished genome sequence of the opportunistic oral pathogen Prevotella multisaccharivorax type strain (PPPA20).</title>
        <authorList>
            <person name="Pati A."/>
            <person name="Gronow S."/>
            <person name="Lu M."/>
            <person name="Lapidus A."/>
            <person name="Nolan M."/>
            <person name="Lucas S."/>
            <person name="Hammon N."/>
            <person name="Deshpande S."/>
            <person name="Cheng J.F."/>
            <person name="Tapia R."/>
            <person name="Han C."/>
            <person name="Goodwin L."/>
            <person name="Pitluck S."/>
            <person name="Liolios K."/>
            <person name="Pagani I."/>
            <person name="Mavromatis K."/>
            <person name="Mikhailova N."/>
            <person name="Huntemann M."/>
            <person name="Chen A."/>
            <person name="Palaniappan K."/>
            <person name="Land M."/>
            <person name="Hauser L."/>
            <person name="Detter J.C."/>
            <person name="Brambilla E.M."/>
            <person name="Rohde M."/>
            <person name="Goker M."/>
            <person name="Woyke T."/>
            <person name="Bristow J."/>
            <person name="Eisen J.A."/>
            <person name="Markowitz V."/>
            <person name="Hugenholtz P."/>
            <person name="Kyrpides N.C."/>
            <person name="Klenk H.P."/>
            <person name="Ivanova N."/>
        </authorList>
    </citation>
    <scope>NUCLEOTIDE SEQUENCE [LARGE SCALE GENOMIC DNA]</scope>
    <source>
        <strain evidence="9">DSM 17128</strain>
    </source>
</reference>
<evidence type="ECO:0000313" key="9">
    <source>
        <dbReference type="Proteomes" id="UP000002772"/>
    </source>
</evidence>
<feature type="transmembrane region" description="Helical" evidence="6">
    <location>
        <begin position="171"/>
        <end position="191"/>
    </location>
</feature>
<dbReference type="PANTHER" id="PTHR30071:SF1">
    <property type="entry name" value="CYTOCHROME B_B6 PROTEIN-RELATED"/>
    <property type="match status" value="1"/>
</dbReference>
<dbReference type="Proteomes" id="UP000002772">
    <property type="component" value="Unassembled WGS sequence"/>
</dbReference>
<dbReference type="HOGENOM" id="CLU_049710_3_0_10"/>
<keyword evidence="4 6" id="KW-1133">Transmembrane helix</keyword>
<dbReference type="RefSeq" id="WP_007576114.1">
    <property type="nucleotide sequence ID" value="NZ_BPTS01000002.1"/>
</dbReference>
<dbReference type="EMBL" id="GL945017">
    <property type="protein sequence ID" value="EGN58108.1"/>
    <property type="molecule type" value="Genomic_DNA"/>
</dbReference>